<evidence type="ECO:0000256" key="1">
    <source>
        <dbReference type="SAM" id="Phobius"/>
    </source>
</evidence>
<keyword evidence="1" id="KW-0472">Membrane</keyword>
<keyword evidence="3" id="KW-1185">Reference proteome</keyword>
<dbReference type="Proteomes" id="UP000198281">
    <property type="component" value="Unassembled WGS sequence"/>
</dbReference>
<evidence type="ECO:0000313" key="2">
    <source>
        <dbReference type="EMBL" id="SNS17096.1"/>
    </source>
</evidence>
<feature type="transmembrane region" description="Helical" evidence="1">
    <location>
        <begin position="117"/>
        <end position="134"/>
    </location>
</feature>
<keyword evidence="1" id="KW-0812">Transmembrane</keyword>
<organism evidence="2 3">
    <name type="scientific">Edaphosphingomonas laterariae</name>
    <dbReference type="NCBI Taxonomy" id="861865"/>
    <lineage>
        <taxon>Bacteria</taxon>
        <taxon>Pseudomonadati</taxon>
        <taxon>Pseudomonadota</taxon>
        <taxon>Alphaproteobacteria</taxon>
        <taxon>Sphingomonadales</taxon>
        <taxon>Rhizorhabdaceae</taxon>
        <taxon>Edaphosphingomonas</taxon>
    </lineage>
</organism>
<accession>A0A239CA23</accession>
<dbReference type="RefSeq" id="WP_089218102.1">
    <property type="nucleotide sequence ID" value="NZ_FZOS01000002.1"/>
</dbReference>
<reference evidence="3" key="1">
    <citation type="submission" date="2017-06" db="EMBL/GenBank/DDBJ databases">
        <authorList>
            <person name="Varghese N."/>
            <person name="Submissions S."/>
        </authorList>
    </citation>
    <scope>NUCLEOTIDE SEQUENCE [LARGE SCALE GENOMIC DNA]</scope>
    <source>
        <strain evidence="3">LNB2</strain>
    </source>
</reference>
<evidence type="ECO:0000313" key="3">
    <source>
        <dbReference type="Proteomes" id="UP000198281"/>
    </source>
</evidence>
<dbReference type="EMBL" id="FZOS01000002">
    <property type="protein sequence ID" value="SNS17096.1"/>
    <property type="molecule type" value="Genomic_DNA"/>
</dbReference>
<protein>
    <submittedName>
        <fullName evidence="2">Uncharacterized protein</fullName>
    </submittedName>
</protein>
<dbReference type="OrthoDB" id="7449450at2"/>
<proteinExistence type="predicted"/>
<sequence>MSNSIIDGTIVEARLKRAAKAQSLFDVVTFRLADGSTHSMKRIGVVPEVAALLTPGTSGRFYLYKLADQRGIHGVRTDDGRAAAGYPRILERLIGVVGILNLALAVMWLVTDGELRLLPTIAGLFCVVVAVLLHQLGNTSLRQFEADAGSARAGHAAAI</sequence>
<name>A0A239CA23_9SPHN</name>
<dbReference type="AlphaFoldDB" id="A0A239CA23"/>
<gene>
    <name evidence="2" type="ORF">SAMN06295912_10292</name>
</gene>
<feature type="transmembrane region" description="Helical" evidence="1">
    <location>
        <begin position="93"/>
        <end position="111"/>
    </location>
</feature>
<keyword evidence="1" id="KW-1133">Transmembrane helix</keyword>